<dbReference type="PANTHER" id="PTHR38050">
    <property type="match status" value="1"/>
</dbReference>
<keyword evidence="7" id="KW-0624">Polysaccharide degradation</keyword>
<dbReference type="EMBL" id="FRBL01000009">
    <property type="protein sequence ID" value="SHM60029.1"/>
    <property type="molecule type" value="Genomic_DNA"/>
</dbReference>
<comment type="subcellular location">
    <subcellularLocation>
        <location evidence="1">Secreted</location>
    </subcellularLocation>
</comment>
<evidence type="ECO:0000256" key="1">
    <source>
        <dbReference type="ARBA" id="ARBA00004613"/>
    </source>
</evidence>
<feature type="chain" id="PRO_5012387379" evidence="8">
    <location>
        <begin position="22"/>
        <end position="310"/>
    </location>
</feature>
<dbReference type="RefSeq" id="WP_073085595.1">
    <property type="nucleotide sequence ID" value="NZ_FRBL01000009.1"/>
</dbReference>
<evidence type="ECO:0000313" key="10">
    <source>
        <dbReference type="Proteomes" id="UP000184420"/>
    </source>
</evidence>
<dbReference type="InterPro" id="IPR010126">
    <property type="entry name" value="Esterase_phb"/>
</dbReference>
<reference evidence="9 10" key="1">
    <citation type="submission" date="2016-11" db="EMBL/GenBank/DDBJ databases">
        <authorList>
            <person name="Jaros S."/>
            <person name="Januszkiewicz K."/>
            <person name="Wedrychowicz H."/>
        </authorList>
    </citation>
    <scope>NUCLEOTIDE SEQUENCE [LARGE SCALE GENOMIC DNA]</scope>
    <source>
        <strain evidence="9 10">DSM 27406</strain>
    </source>
</reference>
<dbReference type="InterPro" id="IPR029058">
    <property type="entry name" value="AB_hydrolase_fold"/>
</dbReference>
<keyword evidence="2" id="KW-0964">Secreted</keyword>
<evidence type="ECO:0000313" key="9">
    <source>
        <dbReference type="EMBL" id="SHM60029.1"/>
    </source>
</evidence>
<keyword evidence="6" id="KW-0119">Carbohydrate metabolism</keyword>
<evidence type="ECO:0000256" key="5">
    <source>
        <dbReference type="ARBA" id="ARBA00022801"/>
    </source>
</evidence>
<dbReference type="STRING" id="1419482.SAMN05444266_109144"/>
<dbReference type="Proteomes" id="UP000184420">
    <property type="component" value="Unassembled WGS sequence"/>
</dbReference>
<dbReference type="PROSITE" id="PS51257">
    <property type="entry name" value="PROKAR_LIPOPROTEIN"/>
    <property type="match status" value="1"/>
</dbReference>
<dbReference type="GO" id="GO:0005576">
    <property type="term" value="C:extracellular region"/>
    <property type="evidence" value="ECO:0007669"/>
    <property type="project" value="UniProtKB-SubCell"/>
</dbReference>
<name>A0A1M7K413_9BACT</name>
<keyword evidence="10" id="KW-1185">Reference proteome</keyword>
<feature type="signal peptide" evidence="8">
    <location>
        <begin position="1"/>
        <end position="21"/>
    </location>
</feature>
<dbReference type="Gene3D" id="3.40.50.1820">
    <property type="entry name" value="alpha/beta hydrolase"/>
    <property type="match status" value="1"/>
</dbReference>
<evidence type="ECO:0000256" key="4">
    <source>
        <dbReference type="ARBA" id="ARBA00022729"/>
    </source>
</evidence>
<evidence type="ECO:0000256" key="3">
    <source>
        <dbReference type="ARBA" id="ARBA00022651"/>
    </source>
</evidence>
<dbReference type="SUPFAM" id="SSF53474">
    <property type="entry name" value="alpha/beta-Hydrolases"/>
    <property type="match status" value="1"/>
</dbReference>
<keyword evidence="5" id="KW-0378">Hydrolase</keyword>
<protein>
    <submittedName>
        <fullName evidence="9">Polyhydroxybutyrate depolymerase</fullName>
    </submittedName>
</protein>
<organism evidence="9 10">
    <name type="scientific">Chitinophaga jiangningensis</name>
    <dbReference type="NCBI Taxonomy" id="1419482"/>
    <lineage>
        <taxon>Bacteria</taxon>
        <taxon>Pseudomonadati</taxon>
        <taxon>Bacteroidota</taxon>
        <taxon>Chitinophagia</taxon>
        <taxon>Chitinophagales</taxon>
        <taxon>Chitinophagaceae</taxon>
        <taxon>Chitinophaga</taxon>
    </lineage>
</organism>
<dbReference type="PANTHER" id="PTHR38050:SF2">
    <property type="entry name" value="FERULOYL ESTERASE C-RELATED"/>
    <property type="match status" value="1"/>
</dbReference>
<accession>A0A1M7K413</accession>
<keyword evidence="3" id="KW-0858">Xylan degradation</keyword>
<dbReference type="AlphaFoldDB" id="A0A1M7K413"/>
<dbReference type="InterPro" id="IPR043595">
    <property type="entry name" value="FaeB/C/D"/>
</dbReference>
<evidence type="ECO:0000256" key="6">
    <source>
        <dbReference type="ARBA" id="ARBA00023277"/>
    </source>
</evidence>
<proteinExistence type="predicted"/>
<dbReference type="GO" id="GO:0045493">
    <property type="term" value="P:xylan catabolic process"/>
    <property type="evidence" value="ECO:0007669"/>
    <property type="project" value="UniProtKB-KW"/>
</dbReference>
<evidence type="ECO:0000256" key="2">
    <source>
        <dbReference type="ARBA" id="ARBA00022525"/>
    </source>
</evidence>
<gene>
    <name evidence="9" type="ORF">SAMN05444266_109144</name>
</gene>
<sequence length="310" mass="33087">MRLTILLVLPILFFSCGKKSATPAATPTDISGSFVFKGEARTYTVHLPQAYFARTGQLPLVLALHGGFGSASQMARLTNLNTTADTAGFIVVYPDGLDNPSGAKTWNAGNCCGVNASLKNTDDVGFIAALIDTLGNRYGINKKRVYATGHSNGAMMCYRLASELSGKIAAIAPNAGAFQMKTPYNPSRNVPVLHIHSKLDQNAKYAGGKSQNYTLTGLDNAPVDSCLNVVAAKAGCIANKQTIATFPLYTIYRWNGCTAADFQVLLYLTEDGGHSWPGGNQSTGLDTDVTSKAFSNNNIIWSFFSQYSLP</sequence>
<evidence type="ECO:0000256" key="7">
    <source>
        <dbReference type="ARBA" id="ARBA00023326"/>
    </source>
</evidence>
<dbReference type="Pfam" id="PF10503">
    <property type="entry name" value="Esterase_PHB"/>
    <property type="match status" value="1"/>
</dbReference>
<evidence type="ECO:0000256" key="8">
    <source>
        <dbReference type="SAM" id="SignalP"/>
    </source>
</evidence>
<dbReference type="GO" id="GO:0030600">
    <property type="term" value="F:feruloyl esterase activity"/>
    <property type="evidence" value="ECO:0007669"/>
    <property type="project" value="InterPro"/>
</dbReference>
<keyword evidence="4 8" id="KW-0732">Signal</keyword>